<keyword evidence="2" id="KW-1185">Reference proteome</keyword>
<dbReference type="Proteomes" id="UP000276133">
    <property type="component" value="Unassembled WGS sequence"/>
</dbReference>
<dbReference type="AlphaFoldDB" id="A0A3M7QQ99"/>
<gene>
    <name evidence="1" type="ORF">BpHYR1_006020</name>
</gene>
<proteinExistence type="predicted"/>
<sequence length="91" mass="10872">MLSKQDDFIKIIKKQNQYSKTNLHYIYVADVTHFKHNENVSSSFRFCVKKFLEMNDGFKLEEEILQSNKDYSSPNSLKKILMQKQYLITKT</sequence>
<reference evidence="1 2" key="1">
    <citation type="journal article" date="2018" name="Sci. Rep.">
        <title>Genomic signatures of local adaptation to the degree of environmental predictability in rotifers.</title>
        <authorList>
            <person name="Franch-Gras L."/>
            <person name="Hahn C."/>
            <person name="Garcia-Roger E.M."/>
            <person name="Carmona M.J."/>
            <person name="Serra M."/>
            <person name="Gomez A."/>
        </authorList>
    </citation>
    <scope>NUCLEOTIDE SEQUENCE [LARGE SCALE GENOMIC DNA]</scope>
    <source>
        <strain evidence="1">HYR1</strain>
    </source>
</reference>
<comment type="caution">
    <text evidence="1">The sequence shown here is derived from an EMBL/GenBank/DDBJ whole genome shotgun (WGS) entry which is preliminary data.</text>
</comment>
<protein>
    <submittedName>
        <fullName evidence="1">Uncharacterized protein</fullName>
    </submittedName>
</protein>
<accession>A0A3M7QQ99</accession>
<name>A0A3M7QQ99_BRAPC</name>
<evidence type="ECO:0000313" key="1">
    <source>
        <dbReference type="EMBL" id="RNA13512.1"/>
    </source>
</evidence>
<organism evidence="1 2">
    <name type="scientific">Brachionus plicatilis</name>
    <name type="common">Marine rotifer</name>
    <name type="synonym">Brachionus muelleri</name>
    <dbReference type="NCBI Taxonomy" id="10195"/>
    <lineage>
        <taxon>Eukaryota</taxon>
        <taxon>Metazoa</taxon>
        <taxon>Spiralia</taxon>
        <taxon>Gnathifera</taxon>
        <taxon>Rotifera</taxon>
        <taxon>Eurotatoria</taxon>
        <taxon>Monogononta</taxon>
        <taxon>Pseudotrocha</taxon>
        <taxon>Ploima</taxon>
        <taxon>Brachionidae</taxon>
        <taxon>Brachionus</taxon>
    </lineage>
</organism>
<evidence type="ECO:0000313" key="2">
    <source>
        <dbReference type="Proteomes" id="UP000276133"/>
    </source>
</evidence>
<dbReference type="EMBL" id="REGN01005389">
    <property type="protein sequence ID" value="RNA13512.1"/>
    <property type="molecule type" value="Genomic_DNA"/>
</dbReference>